<comment type="caution">
    <text evidence="2">The sequence shown here is derived from an EMBL/GenBank/DDBJ whole genome shotgun (WGS) entry which is preliminary data.</text>
</comment>
<reference evidence="2 3" key="1">
    <citation type="submission" date="2019-05" db="EMBL/GenBank/DDBJ databases">
        <title>Another draft genome of Portunus trituberculatus and its Hox gene families provides insights of decapod evolution.</title>
        <authorList>
            <person name="Jeong J.-H."/>
            <person name="Song I."/>
            <person name="Kim S."/>
            <person name="Choi T."/>
            <person name="Kim D."/>
            <person name="Ryu S."/>
            <person name="Kim W."/>
        </authorList>
    </citation>
    <scope>NUCLEOTIDE SEQUENCE [LARGE SCALE GENOMIC DNA]</scope>
    <source>
        <tissue evidence="2">Muscle</tissue>
    </source>
</reference>
<feature type="region of interest" description="Disordered" evidence="1">
    <location>
        <begin position="149"/>
        <end position="216"/>
    </location>
</feature>
<dbReference type="Proteomes" id="UP000324222">
    <property type="component" value="Unassembled WGS sequence"/>
</dbReference>
<gene>
    <name evidence="2" type="ORF">E2C01_020156</name>
</gene>
<sequence length="216" mass="23503">MQQCIGQRGMKGLRASELPTDHRDAQVTPTQQRSQERRGTRPSERPRGIRGCEMRLCLREATRINRSEGVEVLIPFITNTTLVVLLRGVGGRQASREGGREYRACVGDAASIYSTDRRSLVAAAAAAAVRPSVRPSLFFPHRHSSVLRPRGLSEQVIATANPRPAPSRPRPRAQTSPADPKTHESHSGKSSANVLQTNTSRPIPGSRISTGACVSR</sequence>
<dbReference type="EMBL" id="VSRR010001680">
    <property type="protein sequence ID" value="MPC27004.1"/>
    <property type="molecule type" value="Genomic_DNA"/>
</dbReference>
<evidence type="ECO:0000313" key="2">
    <source>
        <dbReference type="EMBL" id="MPC27004.1"/>
    </source>
</evidence>
<feature type="region of interest" description="Disordered" evidence="1">
    <location>
        <begin position="1"/>
        <end position="48"/>
    </location>
</feature>
<accession>A0A5B7E2E4</accession>
<feature type="compositionally biased region" description="Basic and acidic residues" evidence="1">
    <location>
        <begin position="34"/>
        <end position="48"/>
    </location>
</feature>
<evidence type="ECO:0000313" key="3">
    <source>
        <dbReference type="Proteomes" id="UP000324222"/>
    </source>
</evidence>
<name>A0A5B7E2E4_PORTR</name>
<evidence type="ECO:0000256" key="1">
    <source>
        <dbReference type="SAM" id="MobiDB-lite"/>
    </source>
</evidence>
<organism evidence="2 3">
    <name type="scientific">Portunus trituberculatus</name>
    <name type="common">Swimming crab</name>
    <name type="synonym">Neptunus trituberculatus</name>
    <dbReference type="NCBI Taxonomy" id="210409"/>
    <lineage>
        <taxon>Eukaryota</taxon>
        <taxon>Metazoa</taxon>
        <taxon>Ecdysozoa</taxon>
        <taxon>Arthropoda</taxon>
        <taxon>Crustacea</taxon>
        <taxon>Multicrustacea</taxon>
        <taxon>Malacostraca</taxon>
        <taxon>Eumalacostraca</taxon>
        <taxon>Eucarida</taxon>
        <taxon>Decapoda</taxon>
        <taxon>Pleocyemata</taxon>
        <taxon>Brachyura</taxon>
        <taxon>Eubrachyura</taxon>
        <taxon>Portunoidea</taxon>
        <taxon>Portunidae</taxon>
        <taxon>Portuninae</taxon>
        <taxon>Portunus</taxon>
    </lineage>
</organism>
<dbReference type="AlphaFoldDB" id="A0A5B7E2E4"/>
<keyword evidence="3" id="KW-1185">Reference proteome</keyword>
<feature type="compositionally biased region" description="Polar residues" evidence="1">
    <location>
        <begin position="188"/>
        <end position="201"/>
    </location>
</feature>
<proteinExistence type="predicted"/>
<protein>
    <submittedName>
        <fullName evidence="2">Uncharacterized protein</fullName>
    </submittedName>
</protein>